<sequence length="491" mass="55003">MRPVKSKTLLLTEELVKERQQLIGVIYGLGIALDEYFTVQNLCKEYDTLYTIPLVTKLKQLGYNSVDEMLMSSGCFVTAVLESKKHYRADPQRGSNATQKNSSLFKRQVKKKKAKTPKIDTPTRRYFHRANSRPHSFLCRPTAFAAGLIQNQKTTLPKVPQKSLECLSVEPKSLPVSSGEHLTMPKFCSRLIEIILDRKHDLVNLSTISELYEERYAVEFTTNEYLIQEQVLAKSRSTGYIDCSGSRTTIYVDSGGYLHLNREEVNDKRTVTAEPVQASLKADIGNDMSESPTSSSSECYVGNSEAADCAYFPVTDAGSKTRRDLTRIKEEPLDQAFNCYLKLNRSCYERIGTAEDDLSDLSDAESLQDLCEMQITVAENSQPSGKAVNVNENEQYCFHHQPSEGNPNSTLPFGCTPSSVFTMSNSSGSRKKLGKEFASIGKFFQKTASKKNYKNASKKPTFESKSSAMRPLNDGMNGEMSVSIKTSRFTW</sequence>
<feature type="region of interest" description="Disordered" evidence="1">
    <location>
        <begin position="87"/>
        <end position="118"/>
    </location>
</feature>
<feature type="compositionally biased region" description="Basic residues" evidence="1">
    <location>
        <begin position="107"/>
        <end position="116"/>
    </location>
</feature>
<dbReference type="EMBL" id="CATQJL010000223">
    <property type="protein sequence ID" value="CAJ0597277.1"/>
    <property type="molecule type" value="Genomic_DNA"/>
</dbReference>
<keyword evidence="3" id="KW-1185">Reference proteome</keyword>
<accession>A0AA36M510</accession>
<evidence type="ECO:0000313" key="2">
    <source>
        <dbReference type="EMBL" id="CAJ0597277.1"/>
    </source>
</evidence>
<gene>
    <name evidence="2" type="ORF">CYNAS_LOCUS9260</name>
</gene>
<reference evidence="2" key="1">
    <citation type="submission" date="2023-07" db="EMBL/GenBank/DDBJ databases">
        <authorList>
            <consortium name="CYATHOMIX"/>
        </authorList>
    </citation>
    <scope>NUCLEOTIDE SEQUENCE</scope>
    <source>
        <strain evidence="2">N/A</strain>
    </source>
</reference>
<dbReference type="Proteomes" id="UP001176961">
    <property type="component" value="Unassembled WGS sequence"/>
</dbReference>
<evidence type="ECO:0000313" key="3">
    <source>
        <dbReference type="Proteomes" id="UP001176961"/>
    </source>
</evidence>
<comment type="caution">
    <text evidence="2">The sequence shown here is derived from an EMBL/GenBank/DDBJ whole genome shotgun (WGS) entry which is preliminary data.</text>
</comment>
<proteinExistence type="predicted"/>
<name>A0AA36M510_CYLNA</name>
<protein>
    <submittedName>
        <fullName evidence="2">Uncharacterized protein</fullName>
    </submittedName>
</protein>
<feature type="region of interest" description="Disordered" evidence="1">
    <location>
        <begin position="451"/>
        <end position="479"/>
    </location>
</feature>
<dbReference type="AlphaFoldDB" id="A0AA36M510"/>
<organism evidence="2 3">
    <name type="scientific">Cylicocyclus nassatus</name>
    <name type="common">Nematode worm</name>
    <dbReference type="NCBI Taxonomy" id="53992"/>
    <lineage>
        <taxon>Eukaryota</taxon>
        <taxon>Metazoa</taxon>
        <taxon>Ecdysozoa</taxon>
        <taxon>Nematoda</taxon>
        <taxon>Chromadorea</taxon>
        <taxon>Rhabditida</taxon>
        <taxon>Rhabditina</taxon>
        <taxon>Rhabditomorpha</taxon>
        <taxon>Strongyloidea</taxon>
        <taxon>Strongylidae</taxon>
        <taxon>Cylicocyclus</taxon>
    </lineage>
</organism>
<feature type="compositionally biased region" description="Polar residues" evidence="1">
    <location>
        <begin position="93"/>
        <end position="105"/>
    </location>
</feature>
<evidence type="ECO:0000256" key="1">
    <source>
        <dbReference type="SAM" id="MobiDB-lite"/>
    </source>
</evidence>